<evidence type="ECO:0000313" key="1">
    <source>
        <dbReference type="Proteomes" id="UP000095286"/>
    </source>
</evidence>
<dbReference type="Proteomes" id="UP000095286">
    <property type="component" value="Unplaced"/>
</dbReference>
<accession>A0AC35U6B4</accession>
<reference evidence="2" key="1">
    <citation type="submission" date="2016-11" db="UniProtKB">
        <authorList>
            <consortium name="WormBaseParasite"/>
        </authorList>
    </citation>
    <scope>IDENTIFICATION</scope>
    <source>
        <strain evidence="2">KR3021</strain>
    </source>
</reference>
<protein>
    <submittedName>
        <fullName evidence="2">Uncharacterized protein</fullName>
    </submittedName>
</protein>
<dbReference type="WBParaSite" id="RSKR_0000826700.1">
    <property type="protein sequence ID" value="RSKR_0000826700.1"/>
    <property type="gene ID" value="RSKR_0000826700"/>
</dbReference>
<sequence length="98" mass="11092">MTEEGVINYEGIRPSPKLQELLIAFKTKMQKMVIAFFTEILPLLEKESTNTISKADVDKLETIQKKFGLMNGNNLIDSNAFDELEENKKIVKSSQVAN</sequence>
<organism evidence="1 2">
    <name type="scientific">Rhabditophanes sp. KR3021</name>
    <dbReference type="NCBI Taxonomy" id="114890"/>
    <lineage>
        <taxon>Eukaryota</taxon>
        <taxon>Metazoa</taxon>
        <taxon>Ecdysozoa</taxon>
        <taxon>Nematoda</taxon>
        <taxon>Chromadorea</taxon>
        <taxon>Rhabditida</taxon>
        <taxon>Tylenchina</taxon>
        <taxon>Panagrolaimomorpha</taxon>
        <taxon>Strongyloidoidea</taxon>
        <taxon>Alloionematidae</taxon>
        <taxon>Rhabditophanes</taxon>
    </lineage>
</organism>
<proteinExistence type="predicted"/>
<evidence type="ECO:0000313" key="2">
    <source>
        <dbReference type="WBParaSite" id="RSKR_0000826700.1"/>
    </source>
</evidence>
<name>A0AC35U6B4_9BILA</name>